<evidence type="ECO:0000256" key="4">
    <source>
        <dbReference type="ARBA" id="ARBA00022452"/>
    </source>
</evidence>
<keyword evidence="7" id="KW-0998">Cell outer membrane</keyword>
<proteinExistence type="inferred from homology"/>
<keyword evidence="6" id="KW-0472">Membrane</keyword>
<gene>
    <name evidence="9" type="ORF">PPNSA23_41620</name>
</gene>
<dbReference type="PANTHER" id="PTHR30026:SF22">
    <property type="entry name" value="OUTER MEMBRANE EFFLUX PROTEIN"/>
    <property type="match status" value="1"/>
</dbReference>
<comment type="subcellular location">
    <subcellularLocation>
        <location evidence="1">Cell outer membrane</location>
    </subcellularLocation>
</comment>
<dbReference type="InterPro" id="IPR003423">
    <property type="entry name" value="OMP_efflux"/>
</dbReference>
<evidence type="ECO:0000256" key="8">
    <source>
        <dbReference type="SAM" id="MobiDB-lite"/>
    </source>
</evidence>
<dbReference type="PANTHER" id="PTHR30026">
    <property type="entry name" value="OUTER MEMBRANE PROTEIN TOLC"/>
    <property type="match status" value="1"/>
</dbReference>
<keyword evidence="3" id="KW-0813">Transport</keyword>
<evidence type="ECO:0000256" key="2">
    <source>
        <dbReference type="ARBA" id="ARBA00007613"/>
    </source>
</evidence>
<protein>
    <submittedName>
        <fullName evidence="9">TolC family protein</fullName>
    </submittedName>
</protein>
<evidence type="ECO:0000313" key="10">
    <source>
        <dbReference type="Proteomes" id="UP001628091"/>
    </source>
</evidence>
<comment type="similarity">
    <text evidence="2">Belongs to the outer membrane factor (OMF) (TC 1.B.17) family.</text>
</comment>
<keyword evidence="10" id="KW-1185">Reference proteome</keyword>
<feature type="region of interest" description="Disordered" evidence="8">
    <location>
        <begin position="431"/>
        <end position="453"/>
    </location>
</feature>
<keyword evidence="4" id="KW-1134">Transmembrane beta strand</keyword>
<organism evidence="9 10">
    <name type="scientific">Phyllobacterium phragmitis</name>
    <dbReference type="NCBI Taxonomy" id="2670329"/>
    <lineage>
        <taxon>Bacteria</taxon>
        <taxon>Pseudomonadati</taxon>
        <taxon>Pseudomonadota</taxon>
        <taxon>Alphaproteobacteria</taxon>
        <taxon>Hyphomicrobiales</taxon>
        <taxon>Phyllobacteriaceae</taxon>
        <taxon>Phyllobacterium</taxon>
    </lineage>
</organism>
<dbReference type="EMBL" id="BAAFZP010000002">
    <property type="protein sequence ID" value="GAB1584219.1"/>
    <property type="molecule type" value="Genomic_DNA"/>
</dbReference>
<sequence length="465" mass="49685">MPKDKQTSSFVQPSDKNEPSVRAVRSAMAPGGLRDAVMAALGYSTEVRGARTGIAAADADVEAARSGYYPTLQSEVGAGTSSSHDYRVTLAQPLYDWGRTSAQVSGAQAGRSAAFVELSAQREQVMLNAASAYIAVARTTELEQVAADELTAYQRIGGLASQRTEGGYGDATEAALAQLHVDQAQSSLEEARGKIQDARSIFASRVGHAPGSLAPIPELSTTLKTALRLSGSKTAGETSLVERAGQSPLVKAALARAEKADADATAQKAELFPTLSAEAYVRGDSDDDLKNGIGLRLTGPTLTGFSNFKRVEAARHLAEQERWNAETSKRDVLRQVQAFLDQEPILRARQASLKEQRKRAVQLRDLYEDQFKTSTRTLSDLVTVQSDLTQIETALINARFDLYDLQYQAAGALGLLGDLLAITPVSEEEAALPSGNVPGSASQKQHSRRNKGRACNVCMSKKSGL</sequence>
<evidence type="ECO:0000256" key="3">
    <source>
        <dbReference type="ARBA" id="ARBA00022448"/>
    </source>
</evidence>
<evidence type="ECO:0000313" key="9">
    <source>
        <dbReference type="EMBL" id="GAB1584219.1"/>
    </source>
</evidence>
<dbReference type="Proteomes" id="UP001628091">
    <property type="component" value="Unassembled WGS sequence"/>
</dbReference>
<dbReference type="SUPFAM" id="SSF56954">
    <property type="entry name" value="Outer membrane efflux proteins (OEP)"/>
    <property type="match status" value="1"/>
</dbReference>
<evidence type="ECO:0000256" key="6">
    <source>
        <dbReference type="ARBA" id="ARBA00023136"/>
    </source>
</evidence>
<dbReference type="Gene3D" id="1.20.1600.10">
    <property type="entry name" value="Outer membrane efflux proteins (OEP)"/>
    <property type="match status" value="1"/>
</dbReference>
<evidence type="ECO:0000256" key="5">
    <source>
        <dbReference type="ARBA" id="ARBA00022692"/>
    </source>
</evidence>
<keyword evidence="5" id="KW-0812">Transmembrane</keyword>
<reference evidence="9 10" key="1">
    <citation type="submission" date="2024-10" db="EMBL/GenBank/DDBJ databases">
        <title>Isolation, draft genome sequencing and identification of Phyllobacterium sp. NSA23, isolated from leaf soil.</title>
        <authorList>
            <person name="Akita H."/>
        </authorList>
    </citation>
    <scope>NUCLEOTIDE SEQUENCE [LARGE SCALE GENOMIC DNA]</scope>
    <source>
        <strain evidence="9 10">NSA23</strain>
    </source>
</reference>
<comment type="caution">
    <text evidence="9">The sequence shown here is derived from an EMBL/GenBank/DDBJ whole genome shotgun (WGS) entry which is preliminary data.</text>
</comment>
<accession>A0ABQ0H5M8</accession>
<name>A0ABQ0H5M8_9HYPH</name>
<evidence type="ECO:0000256" key="1">
    <source>
        <dbReference type="ARBA" id="ARBA00004442"/>
    </source>
</evidence>
<feature type="region of interest" description="Disordered" evidence="8">
    <location>
        <begin position="1"/>
        <end position="26"/>
    </location>
</feature>
<dbReference type="Pfam" id="PF02321">
    <property type="entry name" value="OEP"/>
    <property type="match status" value="1"/>
</dbReference>
<evidence type="ECO:0000256" key="7">
    <source>
        <dbReference type="ARBA" id="ARBA00023237"/>
    </source>
</evidence>
<dbReference type="InterPro" id="IPR051906">
    <property type="entry name" value="TolC-like"/>
</dbReference>